<dbReference type="GeneTree" id="ENSGT00940000165995"/>
<dbReference type="EC" id="3.1.1.29" evidence="1"/>
<evidence type="ECO:0000259" key="4">
    <source>
        <dbReference type="Pfam" id="PF22562"/>
    </source>
</evidence>
<keyword evidence="6" id="KW-1185">Reference proteome</keyword>
<dbReference type="Bgee" id="ENSNBRG00000018523">
    <property type="expression patterns" value="Expressed in brain and 8 other cell types or tissues"/>
</dbReference>
<feature type="domain" description="UBA" evidence="4">
    <location>
        <begin position="8"/>
        <end position="48"/>
    </location>
</feature>
<dbReference type="InterPro" id="IPR015940">
    <property type="entry name" value="UBA"/>
</dbReference>
<protein>
    <recommendedName>
        <fullName evidence="1">peptidyl-tRNA hydrolase</fullName>
        <ecNumber evidence="1">3.1.1.29</ecNumber>
    </recommendedName>
</protein>
<evidence type="ECO:0000256" key="1">
    <source>
        <dbReference type="ARBA" id="ARBA00013260"/>
    </source>
</evidence>
<dbReference type="Gene3D" id="1.10.8.10">
    <property type="entry name" value="DNA helicase RuvA subunit, C-terminal domain"/>
    <property type="match status" value="1"/>
</dbReference>
<dbReference type="Pfam" id="PF01981">
    <property type="entry name" value="PTH2"/>
    <property type="match status" value="1"/>
</dbReference>
<reference evidence="5" key="1">
    <citation type="submission" date="2025-08" db="UniProtKB">
        <authorList>
            <consortium name="Ensembl"/>
        </authorList>
    </citation>
    <scope>IDENTIFICATION</scope>
</reference>
<dbReference type="PANTHER" id="PTHR12649">
    <property type="entry name" value="PEPTIDYL-TRNA HYDROLASE 2"/>
    <property type="match status" value="1"/>
</dbReference>
<dbReference type="STRING" id="32507.ENSNBRP00000024217"/>
<dbReference type="GO" id="GO:0005829">
    <property type="term" value="C:cytosol"/>
    <property type="evidence" value="ECO:0007669"/>
    <property type="project" value="TreeGrafter"/>
</dbReference>
<reference evidence="5" key="2">
    <citation type="submission" date="2025-09" db="UniProtKB">
        <authorList>
            <consortium name="Ensembl"/>
        </authorList>
    </citation>
    <scope>IDENTIFICATION</scope>
</reference>
<sequence length="201" mass="22548">MSSSQDVNPVFLQQLRELDIPEEAAKQALLHTRNVSAEEAAMYYFNKLENEEEGDDDLIYKMVFVVNMDLAMGIGKVAAQVGHAAVGLYQALQEKNSWREMAWRWDHTHAHAEKSLMCVHTMMCLQAEIPWISAPSFMENTALTSWWCLLHHVNAFVSFLASLGCVVHTEKAQLCFGHISLASCFSSVDVGSNKQKTRVVG</sequence>
<evidence type="ECO:0000313" key="5">
    <source>
        <dbReference type="Ensembl" id="ENSNBRP00000024217.1"/>
    </source>
</evidence>
<dbReference type="Gene3D" id="3.40.1490.10">
    <property type="entry name" value="Bit1"/>
    <property type="match status" value="1"/>
</dbReference>
<dbReference type="InterPro" id="IPR023476">
    <property type="entry name" value="Pep_tRNA_hydro_II_dom_sf"/>
</dbReference>
<comment type="catalytic activity">
    <reaction evidence="3">
        <text>an N-acyl-L-alpha-aminoacyl-tRNA + H2O = an N-acyl-L-amino acid + a tRNA + H(+)</text>
        <dbReference type="Rhea" id="RHEA:54448"/>
        <dbReference type="Rhea" id="RHEA-COMP:10123"/>
        <dbReference type="Rhea" id="RHEA-COMP:13883"/>
        <dbReference type="ChEBI" id="CHEBI:15377"/>
        <dbReference type="ChEBI" id="CHEBI:15378"/>
        <dbReference type="ChEBI" id="CHEBI:59874"/>
        <dbReference type="ChEBI" id="CHEBI:78442"/>
        <dbReference type="ChEBI" id="CHEBI:138191"/>
        <dbReference type="EC" id="3.1.1.29"/>
    </reaction>
</comment>
<accession>A0A3Q4I292</accession>
<dbReference type="Ensembl" id="ENSNBRT00000024853.1">
    <property type="protein sequence ID" value="ENSNBRP00000024217.1"/>
    <property type="gene ID" value="ENSNBRG00000018523.1"/>
</dbReference>
<evidence type="ECO:0000256" key="2">
    <source>
        <dbReference type="ARBA" id="ARBA00022801"/>
    </source>
</evidence>
<dbReference type="InterPro" id="IPR002833">
    <property type="entry name" value="PTH2"/>
</dbReference>
<dbReference type="SUPFAM" id="SSF102462">
    <property type="entry name" value="Peptidyl-tRNA hydrolase II"/>
    <property type="match status" value="1"/>
</dbReference>
<evidence type="ECO:0000313" key="6">
    <source>
        <dbReference type="Proteomes" id="UP000261580"/>
    </source>
</evidence>
<evidence type="ECO:0000256" key="3">
    <source>
        <dbReference type="ARBA" id="ARBA00048707"/>
    </source>
</evidence>
<dbReference type="Pfam" id="PF22562">
    <property type="entry name" value="UBA_7"/>
    <property type="match status" value="1"/>
</dbReference>
<keyword evidence="2" id="KW-0378">Hydrolase</keyword>
<dbReference type="InterPro" id="IPR009060">
    <property type="entry name" value="UBA-like_sf"/>
</dbReference>
<dbReference type="SUPFAM" id="SSF46934">
    <property type="entry name" value="UBA-like"/>
    <property type="match status" value="1"/>
</dbReference>
<organism evidence="5 6">
    <name type="scientific">Neolamprologus brichardi</name>
    <name type="common">Fairy cichlid</name>
    <name type="synonym">Lamprologus brichardi</name>
    <dbReference type="NCBI Taxonomy" id="32507"/>
    <lineage>
        <taxon>Eukaryota</taxon>
        <taxon>Metazoa</taxon>
        <taxon>Chordata</taxon>
        <taxon>Craniata</taxon>
        <taxon>Vertebrata</taxon>
        <taxon>Euteleostomi</taxon>
        <taxon>Actinopterygii</taxon>
        <taxon>Neopterygii</taxon>
        <taxon>Teleostei</taxon>
        <taxon>Neoteleostei</taxon>
        <taxon>Acanthomorphata</taxon>
        <taxon>Ovalentaria</taxon>
        <taxon>Cichlomorphae</taxon>
        <taxon>Cichliformes</taxon>
        <taxon>Cichlidae</taxon>
        <taxon>African cichlids</taxon>
        <taxon>Pseudocrenilabrinae</taxon>
        <taxon>Lamprologini</taxon>
        <taxon>Neolamprologus</taxon>
    </lineage>
</organism>
<dbReference type="Proteomes" id="UP000261580">
    <property type="component" value="Unassembled WGS sequence"/>
</dbReference>
<dbReference type="PANTHER" id="PTHR12649:SF29">
    <property type="entry name" value="AMINOACYL-TRNA HYDROLASE"/>
    <property type="match status" value="1"/>
</dbReference>
<dbReference type="AlphaFoldDB" id="A0A3Q4I292"/>
<proteinExistence type="predicted"/>
<name>A0A3Q4I292_NEOBR</name>
<dbReference type="GO" id="GO:0004045">
    <property type="term" value="F:peptidyl-tRNA hydrolase activity"/>
    <property type="evidence" value="ECO:0007669"/>
    <property type="project" value="UniProtKB-EC"/>
</dbReference>